<dbReference type="Proteomes" id="UP000029553">
    <property type="component" value="Unassembled WGS sequence"/>
</dbReference>
<gene>
    <name evidence="1" type="ORF">P353_25095</name>
</gene>
<accession>A0A096F6T7</accession>
<sequence length="131" mass="13762">MSEAMHTPGPWNYGADKCLSNDEALAICKQNIDAHKKESSGYFYVVYVGDGRRTALVGHGPDGAANARLIAAAPELLEALQESLAALEYVVEQAGGPFCEHDGGVVCFCKENTAIGAARTAIAKATGQPHD</sequence>
<protein>
    <submittedName>
        <fullName evidence="1">Uncharacterized protein</fullName>
    </submittedName>
</protein>
<proteinExistence type="predicted"/>
<dbReference type="AlphaFoldDB" id="A0A096F6T7"/>
<comment type="caution">
    <text evidence="1">The sequence shown here is derived from an EMBL/GenBank/DDBJ whole genome shotgun (WGS) entry which is preliminary data.</text>
</comment>
<evidence type="ECO:0000313" key="2">
    <source>
        <dbReference type="Proteomes" id="UP000029553"/>
    </source>
</evidence>
<reference evidence="1 2" key="1">
    <citation type="submission" date="2013-09" db="EMBL/GenBank/DDBJ databases">
        <title>High correlation between genotypes and phenotypes of environmental bacteria Comamonas testosteroni strains.</title>
        <authorList>
            <person name="Liu L."/>
            <person name="Zhu W."/>
            <person name="Xia X."/>
            <person name="Xu B."/>
            <person name="Luo M."/>
            <person name="Wang G."/>
        </authorList>
    </citation>
    <scope>NUCLEOTIDE SEQUENCE [LARGE SCALE GENOMIC DNA]</scope>
    <source>
        <strain evidence="1 2">JL40</strain>
    </source>
</reference>
<organism evidence="1 2">
    <name type="scientific">Comamonas testosteroni</name>
    <name type="common">Pseudomonas testosteroni</name>
    <dbReference type="NCBI Taxonomy" id="285"/>
    <lineage>
        <taxon>Bacteria</taxon>
        <taxon>Pseudomonadati</taxon>
        <taxon>Pseudomonadota</taxon>
        <taxon>Betaproteobacteria</taxon>
        <taxon>Burkholderiales</taxon>
        <taxon>Comamonadaceae</taxon>
        <taxon>Comamonas</taxon>
    </lineage>
</organism>
<dbReference type="RefSeq" id="WP_052085004.1">
    <property type="nucleotide sequence ID" value="NZ_AWOR01000086.1"/>
</dbReference>
<name>A0A096F6T7_COMTE</name>
<evidence type="ECO:0000313" key="1">
    <source>
        <dbReference type="EMBL" id="KGH25453.1"/>
    </source>
</evidence>
<dbReference type="EMBL" id="AWOR01000086">
    <property type="protein sequence ID" value="KGH25453.1"/>
    <property type="molecule type" value="Genomic_DNA"/>
</dbReference>